<feature type="domain" description="SIS" evidence="9">
    <location>
        <begin position="44"/>
        <end position="187"/>
    </location>
</feature>
<evidence type="ECO:0000256" key="6">
    <source>
        <dbReference type="PIRSR" id="PIRSR004692-3"/>
    </source>
</evidence>
<evidence type="ECO:0000313" key="10">
    <source>
        <dbReference type="EMBL" id="EEF63159.1"/>
    </source>
</evidence>
<dbReference type="GO" id="GO:0046872">
    <property type="term" value="F:metal ion binding"/>
    <property type="evidence" value="ECO:0007669"/>
    <property type="project" value="UniProtKB-KW"/>
</dbReference>
<evidence type="ECO:0000256" key="7">
    <source>
        <dbReference type="PROSITE-ProRule" id="PRU00703"/>
    </source>
</evidence>
<dbReference type="STRING" id="320771.Cflav_PD5794"/>
<dbReference type="PIRSF" id="PIRSF004692">
    <property type="entry name" value="KdsD_KpsF"/>
    <property type="match status" value="1"/>
</dbReference>
<feature type="binding site" evidence="5">
    <location>
        <position position="85"/>
    </location>
    <ligand>
        <name>Zn(2+)</name>
        <dbReference type="ChEBI" id="CHEBI:29105"/>
    </ligand>
</feature>
<proteinExistence type="inferred from homology"/>
<dbReference type="Gene3D" id="3.40.50.10490">
    <property type="entry name" value="Glucose-6-phosphate isomerase like protein, domain 1"/>
    <property type="match status" value="1"/>
</dbReference>
<dbReference type="Pfam" id="PF00571">
    <property type="entry name" value="CBS"/>
    <property type="match status" value="2"/>
</dbReference>
<sequence>MLHSPETAPDKFEQMLGWATKTMLVEAEALKDAAGRLGHGFLKAADLILSHPGKVVVSGLGKSGIIGKKLVATLCSTGTPAVFLHPAEALHGDLGVYSLGDPTILISKSGTTAELLRLVPMLRQFESPLIGIFGNTSSHLARRMDAVLDASVRCEADACNLAPTSSTIVAMALGDALASALMQARNFGPEDFARFHAGGQLGRNLLMKVRDVLHPLDAVACVGVDATVKDVVIGMTQYPFGAACVIRFDGVLEGLITDGDLRRALQEHDDIRSLPVTEIMTASPVAIRPEARLKEALQLMEERELQISVLPVVDAQGLCLGLIRIHDIYQSPHVG</sequence>
<dbReference type="PANTHER" id="PTHR42745">
    <property type="match status" value="1"/>
</dbReference>
<dbReference type="GO" id="GO:1901135">
    <property type="term" value="P:carbohydrate derivative metabolic process"/>
    <property type="evidence" value="ECO:0007669"/>
    <property type="project" value="InterPro"/>
</dbReference>
<dbReference type="InterPro" id="IPR001347">
    <property type="entry name" value="SIS_dom"/>
</dbReference>
<dbReference type="EMBL" id="ABOX02000002">
    <property type="protein sequence ID" value="EEF63159.1"/>
    <property type="molecule type" value="Genomic_DNA"/>
</dbReference>
<feature type="site" description="Catalytically relevant" evidence="6">
    <location>
        <position position="196"/>
    </location>
</feature>
<dbReference type="NCBIfam" id="TIGR00393">
    <property type="entry name" value="kpsF"/>
    <property type="match status" value="1"/>
</dbReference>
<dbReference type="RefSeq" id="WP_007412972.1">
    <property type="nucleotide sequence ID" value="NZ_ABOX02000002.1"/>
</dbReference>
<feature type="site" description="Catalytically relevant" evidence="6">
    <location>
        <position position="155"/>
    </location>
</feature>
<keyword evidence="5" id="KW-0862">Zinc</keyword>
<comment type="caution">
    <text evidence="10">The sequence shown here is derived from an EMBL/GenBank/DDBJ whole genome shotgun (WGS) entry which is preliminary data.</text>
</comment>
<dbReference type="CDD" id="cd04604">
    <property type="entry name" value="CBS_pair_SIS_assoc"/>
    <property type="match status" value="1"/>
</dbReference>
<dbReference type="GO" id="GO:0019146">
    <property type="term" value="F:arabinose-5-phosphate isomerase activity"/>
    <property type="evidence" value="ECO:0007669"/>
    <property type="project" value="UniProtKB-EC"/>
</dbReference>
<protein>
    <submittedName>
        <fullName evidence="10">KpsF/GutQ family protein</fullName>
        <ecNumber evidence="10">5.3.1.13</ecNumber>
    </submittedName>
</protein>
<dbReference type="CDD" id="cd05014">
    <property type="entry name" value="SIS_Kpsf"/>
    <property type="match status" value="1"/>
</dbReference>
<dbReference type="PROSITE" id="PS51371">
    <property type="entry name" value="CBS"/>
    <property type="match status" value="2"/>
</dbReference>
<comment type="similarity">
    <text evidence="1 4">Belongs to the SIS family. GutQ/KpsF subfamily.</text>
</comment>
<dbReference type="GO" id="GO:0005975">
    <property type="term" value="P:carbohydrate metabolic process"/>
    <property type="evidence" value="ECO:0007669"/>
    <property type="project" value="InterPro"/>
</dbReference>
<organism evidence="10 11">
    <name type="scientific">Pedosphaera parvula (strain Ellin514)</name>
    <dbReference type="NCBI Taxonomy" id="320771"/>
    <lineage>
        <taxon>Bacteria</taxon>
        <taxon>Pseudomonadati</taxon>
        <taxon>Verrucomicrobiota</taxon>
        <taxon>Pedosphaerae</taxon>
        <taxon>Pedosphaerales</taxon>
        <taxon>Pedosphaeraceae</taxon>
        <taxon>Pedosphaera</taxon>
    </lineage>
</organism>
<feature type="domain" description="CBS" evidence="8">
    <location>
        <begin position="280"/>
        <end position="335"/>
    </location>
</feature>
<accession>B9XAX4</accession>
<feature type="site" description="Catalytically relevant" evidence="6">
    <location>
        <position position="62"/>
    </location>
</feature>
<evidence type="ECO:0000256" key="3">
    <source>
        <dbReference type="ARBA" id="ARBA00023122"/>
    </source>
</evidence>
<dbReference type="OrthoDB" id="9762536at2"/>
<evidence type="ECO:0000256" key="1">
    <source>
        <dbReference type="ARBA" id="ARBA00008165"/>
    </source>
</evidence>
<dbReference type="InterPro" id="IPR046342">
    <property type="entry name" value="CBS_dom_sf"/>
</dbReference>
<evidence type="ECO:0000256" key="4">
    <source>
        <dbReference type="PIRNR" id="PIRNR004692"/>
    </source>
</evidence>
<dbReference type="SMART" id="SM00116">
    <property type="entry name" value="CBS"/>
    <property type="match status" value="2"/>
</dbReference>
<evidence type="ECO:0000259" key="8">
    <source>
        <dbReference type="PROSITE" id="PS51371"/>
    </source>
</evidence>
<evidence type="ECO:0000259" key="9">
    <source>
        <dbReference type="PROSITE" id="PS51464"/>
    </source>
</evidence>
<dbReference type="Pfam" id="PF01380">
    <property type="entry name" value="SIS"/>
    <property type="match status" value="1"/>
</dbReference>
<reference evidence="10 11" key="1">
    <citation type="journal article" date="2011" name="J. Bacteriol.">
        <title>Genome sequence of 'Pedosphaera parvula' Ellin514, an aerobic Verrucomicrobial isolate from pasture soil.</title>
        <authorList>
            <person name="Kant R."/>
            <person name="van Passel M.W."/>
            <person name="Sangwan P."/>
            <person name="Palva A."/>
            <person name="Lucas S."/>
            <person name="Copeland A."/>
            <person name="Lapidus A."/>
            <person name="Glavina Del Rio T."/>
            <person name="Dalin E."/>
            <person name="Tice H."/>
            <person name="Bruce D."/>
            <person name="Goodwin L."/>
            <person name="Pitluck S."/>
            <person name="Chertkov O."/>
            <person name="Larimer F.W."/>
            <person name="Land M.L."/>
            <person name="Hauser L."/>
            <person name="Brettin T.S."/>
            <person name="Detter J.C."/>
            <person name="Han S."/>
            <person name="de Vos W.M."/>
            <person name="Janssen P.H."/>
            <person name="Smidt H."/>
        </authorList>
    </citation>
    <scope>NUCLEOTIDE SEQUENCE [LARGE SCALE GENOMIC DNA]</scope>
    <source>
        <strain evidence="10 11">Ellin514</strain>
    </source>
</reference>
<keyword evidence="2" id="KW-0677">Repeat</keyword>
<dbReference type="EC" id="5.3.1.13" evidence="10"/>
<keyword evidence="3 7" id="KW-0129">CBS domain</keyword>
<dbReference type="Proteomes" id="UP000003688">
    <property type="component" value="Unassembled WGS sequence"/>
</dbReference>
<dbReference type="InterPro" id="IPR050986">
    <property type="entry name" value="GutQ/KpsF_isomerases"/>
</dbReference>
<dbReference type="SUPFAM" id="SSF54631">
    <property type="entry name" value="CBS-domain pair"/>
    <property type="match status" value="1"/>
</dbReference>
<dbReference type="InterPro" id="IPR035474">
    <property type="entry name" value="SIS_Kpsf"/>
</dbReference>
<dbReference type="PROSITE" id="PS51464">
    <property type="entry name" value="SIS"/>
    <property type="match status" value="1"/>
</dbReference>
<evidence type="ECO:0000256" key="5">
    <source>
        <dbReference type="PIRSR" id="PIRSR004692-2"/>
    </source>
</evidence>
<dbReference type="InterPro" id="IPR046348">
    <property type="entry name" value="SIS_dom_sf"/>
</dbReference>
<keyword evidence="5" id="KW-0479">Metal-binding</keyword>
<dbReference type="Gene3D" id="3.10.580.10">
    <property type="entry name" value="CBS-domain"/>
    <property type="match status" value="1"/>
</dbReference>
<feature type="site" description="Catalytically relevant" evidence="6">
    <location>
        <position position="114"/>
    </location>
</feature>
<keyword evidence="10" id="KW-0413">Isomerase</keyword>
<keyword evidence="11" id="KW-1185">Reference proteome</keyword>
<feature type="domain" description="CBS" evidence="8">
    <location>
        <begin position="213"/>
        <end position="271"/>
    </location>
</feature>
<dbReference type="InterPro" id="IPR004800">
    <property type="entry name" value="KdsD/KpsF-type"/>
</dbReference>
<dbReference type="SUPFAM" id="SSF53697">
    <property type="entry name" value="SIS domain"/>
    <property type="match status" value="1"/>
</dbReference>
<dbReference type="PANTHER" id="PTHR42745:SF1">
    <property type="entry name" value="ARABINOSE 5-PHOSPHATE ISOMERASE KDSD"/>
    <property type="match status" value="1"/>
</dbReference>
<evidence type="ECO:0000313" key="11">
    <source>
        <dbReference type="Proteomes" id="UP000003688"/>
    </source>
</evidence>
<dbReference type="GO" id="GO:0097367">
    <property type="term" value="F:carbohydrate derivative binding"/>
    <property type="evidence" value="ECO:0007669"/>
    <property type="project" value="InterPro"/>
</dbReference>
<dbReference type="AlphaFoldDB" id="B9XAX4"/>
<name>B9XAX4_PEDPL</name>
<dbReference type="InterPro" id="IPR000644">
    <property type="entry name" value="CBS_dom"/>
</dbReference>
<evidence type="ECO:0000256" key="2">
    <source>
        <dbReference type="ARBA" id="ARBA00022737"/>
    </source>
</evidence>
<gene>
    <name evidence="10" type="ORF">Cflav_PD5794</name>
</gene>